<gene>
    <name evidence="1" type="ORF">B0H67DRAFT_209180</name>
</gene>
<reference evidence="1" key="1">
    <citation type="submission" date="2023-06" db="EMBL/GenBank/DDBJ databases">
        <title>Genome-scale phylogeny and comparative genomics of the fungal order Sordariales.</title>
        <authorList>
            <consortium name="Lawrence Berkeley National Laboratory"/>
            <person name="Hensen N."/>
            <person name="Bonometti L."/>
            <person name="Westerberg I."/>
            <person name="Brannstrom I.O."/>
            <person name="Guillou S."/>
            <person name="Cros-Aarteil S."/>
            <person name="Calhoun S."/>
            <person name="Haridas S."/>
            <person name="Kuo A."/>
            <person name="Mondo S."/>
            <person name="Pangilinan J."/>
            <person name="Riley R."/>
            <person name="Labutti K."/>
            <person name="Andreopoulos B."/>
            <person name="Lipzen A."/>
            <person name="Chen C."/>
            <person name="Yanf M."/>
            <person name="Daum C."/>
            <person name="Ng V."/>
            <person name="Clum A."/>
            <person name="Steindorff A."/>
            <person name="Ohm R."/>
            <person name="Martin F."/>
            <person name="Silar P."/>
            <person name="Natvig D."/>
            <person name="Lalanne C."/>
            <person name="Gautier V."/>
            <person name="Ament-Velasquez S.L."/>
            <person name="Kruys A."/>
            <person name="Hutchinson M.I."/>
            <person name="Powell A.J."/>
            <person name="Barry K."/>
            <person name="Miller A.N."/>
            <person name="Grigoriev I.V."/>
            <person name="Debuchy R."/>
            <person name="Gladieux P."/>
            <person name="Thoren M.H."/>
            <person name="Johannesson H."/>
        </authorList>
    </citation>
    <scope>NUCLEOTIDE SEQUENCE</scope>
    <source>
        <strain evidence="1">SMH4607-1</strain>
    </source>
</reference>
<proteinExistence type="predicted"/>
<evidence type="ECO:0000313" key="2">
    <source>
        <dbReference type="Proteomes" id="UP001172102"/>
    </source>
</evidence>
<name>A0AA40AS18_9PEZI</name>
<accession>A0AA40AS18</accession>
<protein>
    <submittedName>
        <fullName evidence="1">Uncharacterized protein</fullName>
    </submittedName>
</protein>
<comment type="caution">
    <text evidence="1">The sequence shown here is derived from an EMBL/GenBank/DDBJ whole genome shotgun (WGS) entry which is preliminary data.</text>
</comment>
<organism evidence="1 2">
    <name type="scientific">Lasiosphaeris hirsuta</name>
    <dbReference type="NCBI Taxonomy" id="260670"/>
    <lineage>
        <taxon>Eukaryota</taxon>
        <taxon>Fungi</taxon>
        <taxon>Dikarya</taxon>
        <taxon>Ascomycota</taxon>
        <taxon>Pezizomycotina</taxon>
        <taxon>Sordariomycetes</taxon>
        <taxon>Sordariomycetidae</taxon>
        <taxon>Sordariales</taxon>
        <taxon>Lasiosphaeriaceae</taxon>
        <taxon>Lasiosphaeris</taxon>
    </lineage>
</organism>
<dbReference type="Proteomes" id="UP001172102">
    <property type="component" value="Unassembled WGS sequence"/>
</dbReference>
<keyword evidence="2" id="KW-1185">Reference proteome</keyword>
<sequence length="179" mass="21091">MGASWNLHDDPSDGLFFTHKYWFFCILFGMFRNPLWGGADLRVLRDGLFPDYDRVVPPSDRLWLEFLQSIGVDLEVYGEWEMGVLRRQPEAWEHAWCTLDPFDAIFRDIVNCDSTLHSSEIPPIRLRKIFVEPRPIDWGFVWETCEEEWAGLFWSLIEAAPKLQHEEDTIPTLPCSWVE</sequence>
<evidence type="ECO:0000313" key="1">
    <source>
        <dbReference type="EMBL" id="KAK0720945.1"/>
    </source>
</evidence>
<dbReference type="AlphaFoldDB" id="A0AA40AS18"/>
<dbReference type="EMBL" id="JAUKUA010000003">
    <property type="protein sequence ID" value="KAK0720945.1"/>
    <property type="molecule type" value="Genomic_DNA"/>
</dbReference>